<dbReference type="SUPFAM" id="SSF53474">
    <property type="entry name" value="alpha/beta-Hydrolases"/>
    <property type="match status" value="1"/>
</dbReference>
<dbReference type="InterPro" id="IPR029058">
    <property type="entry name" value="AB_hydrolase_fold"/>
</dbReference>
<dbReference type="PROSITE" id="PS51257">
    <property type="entry name" value="PROKAR_LIPOPROTEIN"/>
    <property type="match status" value="1"/>
</dbReference>
<sequence>MPTRRQALLGLAAAGITPTMAGCRGTASEAPTGVRRIDGSLRSRHVPGSSSYAVATPEKDAPTGLIIALHGYGSNGPHMMELLGLADHVKRTGLAIAAISGGNYYWHARRAVSTGKNQHPALDPGAMVLDDFIPAARKLTGIPESMPVSFLGFSMGGYGSLLLASQLGPEKVLGIVPTSAALWTDPGMSAAGAFDDREDFLAHDVFTRTEVLSRIPMRLDCGTSDSFIDANRAFADKLPHAVTNFDAGGHTGDYWHAHAGRQLEWLTSLARP</sequence>
<dbReference type="EMBL" id="CAJC01000201">
    <property type="protein sequence ID" value="CCI54855.1"/>
    <property type="molecule type" value="Genomic_DNA"/>
</dbReference>
<comment type="caution">
    <text evidence="2">The sequence shown here is derived from an EMBL/GenBank/DDBJ whole genome shotgun (WGS) entry which is preliminary data.</text>
</comment>
<dbReference type="Gene3D" id="3.40.50.1820">
    <property type="entry name" value="alpha/beta hydrolase"/>
    <property type="match status" value="1"/>
</dbReference>
<evidence type="ECO:0000313" key="3">
    <source>
        <dbReference type="Proteomes" id="UP000035720"/>
    </source>
</evidence>
<accession>A0A077MFH3</accession>
<dbReference type="RefSeq" id="WP_048547535.1">
    <property type="nucleotide sequence ID" value="NZ_HF571038.1"/>
</dbReference>
<protein>
    <submittedName>
        <fullName evidence="2">Putative esterase superfamily protein</fullName>
    </submittedName>
</protein>
<dbReference type="InterPro" id="IPR006311">
    <property type="entry name" value="TAT_signal"/>
</dbReference>
<evidence type="ECO:0000313" key="2">
    <source>
        <dbReference type="EMBL" id="CCI54855.1"/>
    </source>
</evidence>
<proteinExistence type="predicted"/>
<organism evidence="2 3">
    <name type="scientific">Nostocoides jenkinsii Ben 74</name>
    <dbReference type="NCBI Taxonomy" id="1193518"/>
    <lineage>
        <taxon>Bacteria</taxon>
        <taxon>Bacillati</taxon>
        <taxon>Actinomycetota</taxon>
        <taxon>Actinomycetes</taxon>
        <taxon>Micrococcales</taxon>
        <taxon>Intrasporangiaceae</taxon>
        <taxon>Nostocoides</taxon>
    </lineage>
</organism>
<dbReference type="AlphaFoldDB" id="A0A077MFH3"/>
<keyword evidence="3" id="KW-1185">Reference proteome</keyword>
<dbReference type="OrthoDB" id="3210113at2"/>
<feature type="chain" id="PRO_5038454821" evidence="1">
    <location>
        <begin position="22"/>
        <end position="272"/>
    </location>
</feature>
<evidence type="ECO:0000256" key="1">
    <source>
        <dbReference type="SAM" id="SignalP"/>
    </source>
</evidence>
<gene>
    <name evidence="2" type="ORF">BN13_860005</name>
</gene>
<dbReference type="PROSITE" id="PS51318">
    <property type="entry name" value="TAT"/>
    <property type="match status" value="1"/>
</dbReference>
<reference evidence="2 3" key="1">
    <citation type="journal article" date="2013" name="ISME J.">
        <title>A metabolic model for members of the genus Tetrasphaera involved in enhanced biological phosphorus removal.</title>
        <authorList>
            <person name="Kristiansen R."/>
            <person name="Nguyen H.T.T."/>
            <person name="Saunders A.M."/>
            <person name="Nielsen J.L."/>
            <person name="Wimmer R."/>
            <person name="Le V.Q."/>
            <person name="McIlroy S.J."/>
            <person name="Petrovski S."/>
            <person name="Seviour R.J."/>
            <person name="Calteau A."/>
            <person name="Nielsen K.L."/>
            <person name="Nielsen P.H."/>
        </authorList>
    </citation>
    <scope>NUCLEOTIDE SEQUENCE [LARGE SCALE GENOMIC DNA]</scope>
    <source>
        <strain evidence="2 3">Ben 74</strain>
    </source>
</reference>
<name>A0A077MFH3_9MICO</name>
<feature type="signal peptide" evidence="1">
    <location>
        <begin position="1"/>
        <end position="21"/>
    </location>
</feature>
<keyword evidence="1" id="KW-0732">Signal</keyword>
<dbReference type="Proteomes" id="UP000035720">
    <property type="component" value="Unassembled WGS sequence"/>
</dbReference>
<dbReference type="STRING" id="1193518.BN13_860005"/>